<evidence type="ECO:0000313" key="1">
    <source>
        <dbReference type="EMBL" id="KAJ1670187.1"/>
    </source>
</evidence>
<sequence length="105" mass="11209">MVKLARRVRESPMPATESCPGVRVLGPFDLVVAGELVECPHPLFSELGSFDKQRCTSGKPRSIIGEVVVANCPYVQLAGRSGSAASLVALCPIYPDEAIILYLHG</sequence>
<keyword evidence="2" id="KW-1185">Reference proteome</keyword>
<evidence type="ECO:0000313" key="2">
    <source>
        <dbReference type="Proteomes" id="UP001145114"/>
    </source>
</evidence>
<organism evidence="1 2">
    <name type="scientific">Spiromyces aspiralis</name>
    <dbReference type="NCBI Taxonomy" id="68401"/>
    <lineage>
        <taxon>Eukaryota</taxon>
        <taxon>Fungi</taxon>
        <taxon>Fungi incertae sedis</taxon>
        <taxon>Zoopagomycota</taxon>
        <taxon>Kickxellomycotina</taxon>
        <taxon>Kickxellomycetes</taxon>
        <taxon>Kickxellales</taxon>
        <taxon>Kickxellaceae</taxon>
        <taxon>Spiromyces</taxon>
    </lineage>
</organism>
<feature type="non-terminal residue" evidence="1">
    <location>
        <position position="105"/>
    </location>
</feature>
<dbReference type="EMBL" id="JAMZIH010009408">
    <property type="protein sequence ID" value="KAJ1670187.1"/>
    <property type="molecule type" value="Genomic_DNA"/>
</dbReference>
<protein>
    <submittedName>
        <fullName evidence="1">Uncharacterized protein</fullName>
    </submittedName>
</protein>
<reference evidence="1" key="1">
    <citation type="submission" date="2022-06" db="EMBL/GenBank/DDBJ databases">
        <title>Phylogenomic reconstructions and comparative analyses of Kickxellomycotina fungi.</title>
        <authorList>
            <person name="Reynolds N.K."/>
            <person name="Stajich J.E."/>
            <person name="Barry K."/>
            <person name="Grigoriev I.V."/>
            <person name="Crous P."/>
            <person name="Smith M.E."/>
        </authorList>
    </citation>
    <scope>NUCLEOTIDE SEQUENCE</scope>
    <source>
        <strain evidence="1">RSA 2271</strain>
    </source>
</reference>
<dbReference type="Proteomes" id="UP001145114">
    <property type="component" value="Unassembled WGS sequence"/>
</dbReference>
<gene>
    <name evidence="1" type="ORF">EV182_008372</name>
</gene>
<comment type="caution">
    <text evidence="1">The sequence shown here is derived from an EMBL/GenBank/DDBJ whole genome shotgun (WGS) entry which is preliminary data.</text>
</comment>
<proteinExistence type="predicted"/>
<accession>A0ACC1H9B2</accession>
<name>A0ACC1H9B2_9FUNG</name>